<dbReference type="PANTHER" id="PTHR23322:SF6">
    <property type="entry name" value="UBX DOMAIN-CONTAINING PROTEIN 7"/>
    <property type="match status" value="1"/>
</dbReference>
<dbReference type="InterPro" id="IPR003903">
    <property type="entry name" value="UIM_dom"/>
</dbReference>
<dbReference type="AlphaFoldDB" id="A0AAD3DEW7"/>
<dbReference type="Gene3D" id="3.10.20.90">
    <property type="entry name" value="Phosphatidylinositol 3-kinase Catalytic Subunit, Chain A, domain 1"/>
    <property type="match status" value="1"/>
</dbReference>
<evidence type="ECO:0000256" key="1">
    <source>
        <dbReference type="SAM" id="MobiDB-lite"/>
    </source>
</evidence>
<dbReference type="GO" id="GO:0043161">
    <property type="term" value="P:proteasome-mediated ubiquitin-dependent protein catabolic process"/>
    <property type="evidence" value="ECO:0007669"/>
    <property type="project" value="TreeGrafter"/>
</dbReference>
<dbReference type="Pfam" id="PF13899">
    <property type="entry name" value="Thioredoxin_7"/>
    <property type="match status" value="1"/>
</dbReference>
<feature type="compositionally biased region" description="Basic and acidic residues" evidence="1">
    <location>
        <begin position="413"/>
        <end position="426"/>
    </location>
</feature>
<dbReference type="Pfam" id="PF00789">
    <property type="entry name" value="UBX"/>
    <property type="match status" value="1"/>
</dbReference>
<dbReference type="CDD" id="cd02958">
    <property type="entry name" value="UAS"/>
    <property type="match status" value="1"/>
</dbReference>
<dbReference type="PROSITE" id="PS50330">
    <property type="entry name" value="UIM"/>
    <property type="match status" value="1"/>
</dbReference>
<evidence type="ECO:0000313" key="3">
    <source>
        <dbReference type="EMBL" id="GFR40515.1"/>
    </source>
</evidence>
<dbReference type="Gene3D" id="3.40.30.10">
    <property type="entry name" value="Glutaredoxin"/>
    <property type="match status" value="1"/>
</dbReference>
<gene>
    <name evidence="3" type="ORF">Agub_g1084</name>
</gene>
<reference evidence="3 4" key="1">
    <citation type="journal article" date="2021" name="Sci. Rep.">
        <title>Genome sequencing of the multicellular alga Astrephomene provides insights into convergent evolution of germ-soma differentiation.</title>
        <authorList>
            <person name="Yamashita S."/>
            <person name="Yamamoto K."/>
            <person name="Matsuzaki R."/>
            <person name="Suzuki S."/>
            <person name="Yamaguchi H."/>
            <person name="Hirooka S."/>
            <person name="Minakuchi Y."/>
            <person name="Miyagishima S."/>
            <person name="Kawachi M."/>
            <person name="Toyoda A."/>
            <person name="Nozaki H."/>
        </authorList>
    </citation>
    <scope>NUCLEOTIDE SEQUENCE [LARGE SCALE GENOMIC DNA]</scope>
    <source>
        <strain evidence="3 4">NIES-4017</strain>
    </source>
</reference>
<dbReference type="EMBL" id="BMAR01000001">
    <property type="protein sequence ID" value="GFR40515.1"/>
    <property type="molecule type" value="Genomic_DNA"/>
</dbReference>
<dbReference type="PANTHER" id="PTHR23322">
    <property type="entry name" value="FAS-ASSOCIATED PROTEIN"/>
    <property type="match status" value="1"/>
</dbReference>
<organism evidence="3 4">
    <name type="scientific">Astrephomene gubernaculifera</name>
    <dbReference type="NCBI Taxonomy" id="47775"/>
    <lineage>
        <taxon>Eukaryota</taxon>
        <taxon>Viridiplantae</taxon>
        <taxon>Chlorophyta</taxon>
        <taxon>core chlorophytes</taxon>
        <taxon>Chlorophyceae</taxon>
        <taxon>CS clade</taxon>
        <taxon>Chlamydomonadales</taxon>
        <taxon>Astrephomenaceae</taxon>
        <taxon>Astrephomene</taxon>
    </lineage>
</organism>
<evidence type="ECO:0000313" key="4">
    <source>
        <dbReference type="Proteomes" id="UP001054857"/>
    </source>
</evidence>
<dbReference type="Gene3D" id="1.10.8.10">
    <property type="entry name" value="DNA helicase RuvA subunit, C-terminal domain"/>
    <property type="match status" value="1"/>
</dbReference>
<feature type="region of interest" description="Disordered" evidence="1">
    <location>
        <begin position="349"/>
        <end position="375"/>
    </location>
</feature>
<dbReference type="InterPro" id="IPR006577">
    <property type="entry name" value="UAS"/>
</dbReference>
<feature type="region of interest" description="Disordered" evidence="1">
    <location>
        <begin position="313"/>
        <end position="332"/>
    </location>
</feature>
<dbReference type="InterPro" id="IPR001012">
    <property type="entry name" value="UBX_dom"/>
</dbReference>
<dbReference type="SUPFAM" id="SSF54236">
    <property type="entry name" value="Ubiquitin-like"/>
    <property type="match status" value="1"/>
</dbReference>
<dbReference type="SMART" id="SM00594">
    <property type="entry name" value="UAS"/>
    <property type="match status" value="1"/>
</dbReference>
<dbReference type="SUPFAM" id="SSF46934">
    <property type="entry name" value="UBA-like"/>
    <property type="match status" value="1"/>
</dbReference>
<dbReference type="GO" id="GO:0005634">
    <property type="term" value="C:nucleus"/>
    <property type="evidence" value="ECO:0007669"/>
    <property type="project" value="TreeGrafter"/>
</dbReference>
<dbReference type="CDD" id="cd14273">
    <property type="entry name" value="UBA_TAP-C_like"/>
    <property type="match status" value="1"/>
</dbReference>
<comment type="caution">
    <text evidence="3">The sequence shown here is derived from an EMBL/GenBank/DDBJ whole genome shotgun (WGS) entry which is preliminary data.</text>
</comment>
<evidence type="ECO:0000259" key="2">
    <source>
        <dbReference type="PROSITE" id="PS50033"/>
    </source>
</evidence>
<feature type="compositionally biased region" description="Low complexity" evidence="1">
    <location>
        <begin position="390"/>
        <end position="409"/>
    </location>
</feature>
<feature type="domain" description="UBX" evidence="2">
    <location>
        <begin position="433"/>
        <end position="487"/>
    </location>
</feature>
<feature type="region of interest" description="Disordered" evidence="1">
    <location>
        <begin position="53"/>
        <end position="84"/>
    </location>
</feature>
<dbReference type="PROSITE" id="PS50033">
    <property type="entry name" value="UBX"/>
    <property type="match status" value="1"/>
</dbReference>
<feature type="non-terminal residue" evidence="3">
    <location>
        <position position="1"/>
    </location>
</feature>
<dbReference type="SUPFAM" id="SSF52833">
    <property type="entry name" value="Thioredoxin-like"/>
    <property type="match status" value="1"/>
</dbReference>
<dbReference type="Pfam" id="PF14555">
    <property type="entry name" value="UBA_4"/>
    <property type="match status" value="1"/>
</dbReference>
<dbReference type="InterPro" id="IPR036249">
    <property type="entry name" value="Thioredoxin-like_sf"/>
</dbReference>
<sequence>MADGGGDLVAEFMEITGADDGVAIQMLEAANFSLEEALGLFYAAEGDLVGGRAGGSAARGGGSAAGGASAAGGPMHTADDEDAVRAPLPTKVERLYGDEFDPRAMAARYHGLSGRSQPQPTHIDVFRDFRAETEAAQSASTAAAAAGDAAGGNGGGGVQGLSGLFKLPADLVFPGTVELAKSRAAAEGRWLLVNVQSPTEFASHRLNRDTWSHEALKEVLKGTFVFYQTYENSPDGRALVQAYRLASLSPPGCPACPAILVVDPITGAQLWHRAGFMDPEKLMEELVPFMDHGPLDAGASSLALNNMKRKAAPAPSAAAAAGGPTGRGSKPLSEDEELALAIAMSMERGGGAGSAGAGEAMEVGSEGGGAGAGDELDDLDEAAIWEQIRQAEQRQQAQQAEEQAQTQAASSKKSPEEVAAEARARVPPEPAEGDPDSLRVALRLPDGSRLTRRFRRSEPVRALMDLALGAVAAAAAGRSLVISHAMPGGGVLSDP</sequence>
<feature type="region of interest" description="Disordered" evidence="1">
    <location>
        <begin position="390"/>
        <end position="438"/>
    </location>
</feature>
<keyword evidence="4" id="KW-1185">Reference proteome</keyword>
<dbReference type="Proteomes" id="UP001054857">
    <property type="component" value="Unassembled WGS sequence"/>
</dbReference>
<name>A0AAD3DEW7_9CHLO</name>
<protein>
    <recommendedName>
        <fullName evidence="2">UBX domain-containing protein</fullName>
    </recommendedName>
</protein>
<dbReference type="GO" id="GO:0043130">
    <property type="term" value="F:ubiquitin binding"/>
    <property type="evidence" value="ECO:0007669"/>
    <property type="project" value="TreeGrafter"/>
</dbReference>
<dbReference type="InterPro" id="IPR029071">
    <property type="entry name" value="Ubiquitin-like_domsf"/>
</dbReference>
<accession>A0AAD3DEW7</accession>
<dbReference type="InterPro" id="IPR009060">
    <property type="entry name" value="UBA-like_sf"/>
</dbReference>
<feature type="compositionally biased region" description="Gly residues" evidence="1">
    <location>
        <begin position="53"/>
        <end position="65"/>
    </location>
</feature>
<proteinExistence type="predicted"/>
<feature type="compositionally biased region" description="Low complexity" evidence="1">
    <location>
        <begin position="313"/>
        <end position="322"/>
    </location>
</feature>
<dbReference type="InterPro" id="IPR050730">
    <property type="entry name" value="UBX_domain-protein"/>
</dbReference>